<dbReference type="InterPro" id="IPR023393">
    <property type="entry name" value="START-like_dom_sf"/>
</dbReference>
<sequence length="187" mass="20046">MNRRALFAGTAMVSLLPMLLARRAWAHGPTPHKADLSIDIKADPAKVWAVIANFGDISWNPNAENVESKGGNDPQAGADRTYTLKAGKAFKGGGQMEESLDDYDAKQMTYSWRLESEDVESFPVSFYSASIVVAPADGGSKVSVEGRFYRGDTGNEPAPGQDDEAAEAAMAEFLQSALDGIKIKAES</sequence>
<protein>
    <submittedName>
        <fullName evidence="2">MxaD protein</fullName>
    </submittedName>
</protein>
<dbReference type="CDD" id="cd07821">
    <property type="entry name" value="PYR_PYL_RCAR_like"/>
    <property type="match status" value="1"/>
</dbReference>
<dbReference type="Proteomes" id="UP000197065">
    <property type="component" value="Unassembled WGS sequence"/>
</dbReference>
<organism evidence="2 3">
    <name type="scientific">Arboricoccus pini</name>
    <dbReference type="NCBI Taxonomy" id="1963835"/>
    <lineage>
        <taxon>Bacteria</taxon>
        <taxon>Pseudomonadati</taxon>
        <taxon>Pseudomonadota</taxon>
        <taxon>Alphaproteobacteria</taxon>
        <taxon>Geminicoccales</taxon>
        <taxon>Geminicoccaceae</taxon>
        <taxon>Arboricoccus</taxon>
    </lineage>
</organism>
<dbReference type="PANTHER" id="PTHR39332:SF7">
    <property type="entry name" value="SRPBCC FAMILY PROTEIN"/>
    <property type="match status" value="1"/>
</dbReference>
<accession>A0A212R0H5</accession>
<dbReference type="PANTHER" id="PTHR39332">
    <property type="entry name" value="BLL4707 PROTEIN"/>
    <property type="match status" value="1"/>
</dbReference>
<dbReference type="EMBL" id="FYEH01000004">
    <property type="protein sequence ID" value="SNB65497.1"/>
    <property type="molecule type" value="Genomic_DNA"/>
</dbReference>
<keyword evidence="1" id="KW-0732">Signal</keyword>
<gene>
    <name evidence="2" type="ORF">SAMN07250955_104278</name>
</gene>
<dbReference type="AlphaFoldDB" id="A0A212R0H5"/>
<dbReference type="Pfam" id="PF10604">
    <property type="entry name" value="Polyketide_cyc2"/>
    <property type="match status" value="1"/>
</dbReference>
<evidence type="ECO:0000256" key="1">
    <source>
        <dbReference type="SAM" id="SignalP"/>
    </source>
</evidence>
<dbReference type="RefSeq" id="WP_088560855.1">
    <property type="nucleotide sequence ID" value="NZ_FYEH01000004.1"/>
</dbReference>
<name>A0A212R0H5_9PROT</name>
<feature type="chain" id="PRO_5012690908" evidence="1">
    <location>
        <begin position="27"/>
        <end position="187"/>
    </location>
</feature>
<evidence type="ECO:0000313" key="2">
    <source>
        <dbReference type="EMBL" id="SNB65497.1"/>
    </source>
</evidence>
<feature type="signal peptide" evidence="1">
    <location>
        <begin position="1"/>
        <end position="26"/>
    </location>
</feature>
<evidence type="ECO:0000313" key="3">
    <source>
        <dbReference type="Proteomes" id="UP000197065"/>
    </source>
</evidence>
<keyword evidence="3" id="KW-1185">Reference proteome</keyword>
<dbReference type="SUPFAM" id="SSF55961">
    <property type="entry name" value="Bet v1-like"/>
    <property type="match status" value="1"/>
</dbReference>
<proteinExistence type="predicted"/>
<reference evidence="2 3" key="1">
    <citation type="submission" date="2017-06" db="EMBL/GenBank/DDBJ databases">
        <authorList>
            <person name="Kim H.J."/>
            <person name="Triplett B.A."/>
        </authorList>
    </citation>
    <scope>NUCLEOTIDE SEQUENCE [LARGE SCALE GENOMIC DNA]</scope>
    <source>
        <strain evidence="2 3">B29T1</strain>
    </source>
</reference>
<dbReference type="OrthoDB" id="1364128at2"/>
<dbReference type="Gene3D" id="3.30.530.20">
    <property type="match status" value="1"/>
</dbReference>
<dbReference type="InterPro" id="IPR019587">
    <property type="entry name" value="Polyketide_cyclase/dehydratase"/>
</dbReference>